<feature type="transmembrane region" description="Helical" evidence="8">
    <location>
        <begin position="391"/>
        <end position="407"/>
    </location>
</feature>
<feature type="transmembrane region" description="Helical" evidence="8">
    <location>
        <begin position="291"/>
        <end position="310"/>
    </location>
</feature>
<evidence type="ECO:0000256" key="4">
    <source>
        <dbReference type="ARBA" id="ARBA00022679"/>
    </source>
</evidence>
<evidence type="ECO:0000259" key="9">
    <source>
        <dbReference type="Pfam" id="PF13231"/>
    </source>
</evidence>
<dbReference type="EMBL" id="MHHR01000020">
    <property type="protein sequence ID" value="OGY34141.1"/>
    <property type="molecule type" value="Genomic_DNA"/>
</dbReference>
<evidence type="ECO:0000256" key="2">
    <source>
        <dbReference type="ARBA" id="ARBA00022475"/>
    </source>
</evidence>
<keyword evidence="5 8" id="KW-0812">Transmembrane</keyword>
<evidence type="ECO:0000256" key="7">
    <source>
        <dbReference type="ARBA" id="ARBA00023136"/>
    </source>
</evidence>
<dbReference type="Pfam" id="PF13231">
    <property type="entry name" value="PMT_2"/>
    <property type="match status" value="1"/>
</dbReference>
<gene>
    <name evidence="10" type="ORF">A3D99_00265</name>
</gene>
<dbReference type="GO" id="GO:0016763">
    <property type="term" value="F:pentosyltransferase activity"/>
    <property type="evidence" value="ECO:0007669"/>
    <property type="project" value="TreeGrafter"/>
</dbReference>
<sequence length="798" mass="88397">MSKKTTVYSVLAIILLGFFIFIRVPEVGEYQPSHTQNSGELTGNTFVSQTFIASQNHLSSVGVIIATYSGRDNTKQVIFHLKDSADATESIRTVTVNPQEFGDNQFYDFAFDPISDAKGKTFFFSLTSPESIHGDAVAVNISTRDPYPGGVAYVRGSGRQAMDLAFRTSYNVPFGVHAIRTTKAFLSTPVSPLWYWAALPVIGFIAFAWWVMQAKSIKKPWVILLILAIIAFIIRYFYARSLPFTFDEGNYLYDAWAALHGRLAGGDGYVKAPLVIAWIALWEAMLGHTAIAGRIATIIAGSALIYPIYLLAKTIWNQKAGLLSAGLWAVMGSAVVATVYVHTQGVAIFFGVSGLALLAYALKQKRGDLKWLITAGAVIGLAVASRKSMLGLGPTVLLLLFTLSSTWKSRAKHTLHVGIGFLAILAIFFGFAYSVYGTEGVIEAIGINSASDGISSVEDSQVEQVRAYSLRGMTPFFRESLPLILLSLLGLGFSLQNSIKVRFSTPGVGIWLTRTSWLIPMAIFWWAWGFFAEYEGEGFMRFGIPMLWWLFGVLLLTSPSLSFVRRGNDVDPSPYEGEGKGMRLARALIGLVWVGSLAFFYMNWIKFHANYISEFIPPLAVLGGVGVLYFIESAKQVKNIFIKTIVLFAFIAIAGWAATVSNFITYLYEHTGTFTQTAAKEAAQWAQDNIPADQEIFTGAALIPYLSGHRVSLDIAHPRWYAYEFTRTNPKRLETFLPPAKDMVAAFHTADWLLLESQTGFSFLMEYSEIEKSIETDWQRIHGIENGSNTMTFYKRIK</sequence>
<dbReference type="InterPro" id="IPR038731">
    <property type="entry name" value="RgtA/B/C-like"/>
</dbReference>
<evidence type="ECO:0000256" key="8">
    <source>
        <dbReference type="SAM" id="Phobius"/>
    </source>
</evidence>
<feature type="transmembrane region" description="Helical" evidence="8">
    <location>
        <begin position="640"/>
        <end position="658"/>
    </location>
</feature>
<feature type="transmembrane region" description="Helical" evidence="8">
    <location>
        <begin position="611"/>
        <end position="631"/>
    </location>
</feature>
<feature type="transmembrane region" description="Helical" evidence="8">
    <location>
        <begin position="221"/>
        <end position="238"/>
    </location>
</feature>
<evidence type="ECO:0000256" key="6">
    <source>
        <dbReference type="ARBA" id="ARBA00022989"/>
    </source>
</evidence>
<feature type="transmembrane region" description="Helical" evidence="8">
    <location>
        <begin position="480"/>
        <end position="499"/>
    </location>
</feature>
<evidence type="ECO:0000256" key="3">
    <source>
        <dbReference type="ARBA" id="ARBA00022676"/>
    </source>
</evidence>
<dbReference type="GO" id="GO:0005886">
    <property type="term" value="C:plasma membrane"/>
    <property type="evidence" value="ECO:0007669"/>
    <property type="project" value="UniProtKB-SubCell"/>
</dbReference>
<feature type="transmembrane region" description="Helical" evidence="8">
    <location>
        <begin position="7"/>
        <end position="24"/>
    </location>
</feature>
<feature type="transmembrane region" description="Helical" evidence="8">
    <location>
        <begin position="346"/>
        <end position="362"/>
    </location>
</feature>
<feature type="transmembrane region" description="Helical" evidence="8">
    <location>
        <begin position="369"/>
        <end position="385"/>
    </location>
</feature>
<keyword evidence="3" id="KW-0328">Glycosyltransferase</keyword>
<feature type="transmembrane region" description="Helical" evidence="8">
    <location>
        <begin position="322"/>
        <end position="340"/>
    </location>
</feature>
<dbReference type="PANTHER" id="PTHR33908:SF11">
    <property type="entry name" value="MEMBRANE PROTEIN"/>
    <property type="match status" value="1"/>
</dbReference>
<comment type="subcellular location">
    <subcellularLocation>
        <location evidence="1">Cell membrane</location>
        <topology evidence="1">Multi-pass membrane protein</topology>
    </subcellularLocation>
</comment>
<dbReference type="GO" id="GO:0009103">
    <property type="term" value="P:lipopolysaccharide biosynthetic process"/>
    <property type="evidence" value="ECO:0007669"/>
    <property type="project" value="UniProtKB-ARBA"/>
</dbReference>
<name>A0A1G1X2X1_9BACT</name>
<reference evidence="10 11" key="1">
    <citation type="journal article" date="2016" name="Nat. Commun.">
        <title>Thousands of microbial genomes shed light on interconnected biogeochemical processes in an aquifer system.</title>
        <authorList>
            <person name="Anantharaman K."/>
            <person name="Brown C.T."/>
            <person name="Hug L.A."/>
            <person name="Sharon I."/>
            <person name="Castelle C.J."/>
            <person name="Probst A.J."/>
            <person name="Thomas B.C."/>
            <person name="Singh A."/>
            <person name="Wilkins M.J."/>
            <person name="Karaoz U."/>
            <person name="Brodie E.L."/>
            <person name="Williams K.H."/>
            <person name="Hubbard S.S."/>
            <person name="Banfield J.F."/>
        </authorList>
    </citation>
    <scope>NUCLEOTIDE SEQUENCE [LARGE SCALE GENOMIC DNA]</scope>
</reference>
<dbReference type="Proteomes" id="UP000177528">
    <property type="component" value="Unassembled WGS sequence"/>
</dbReference>
<feature type="transmembrane region" description="Helical" evidence="8">
    <location>
        <begin position="414"/>
        <end position="436"/>
    </location>
</feature>
<accession>A0A1G1X2X1</accession>
<comment type="caution">
    <text evidence="10">The sequence shown here is derived from an EMBL/GenBank/DDBJ whole genome shotgun (WGS) entry which is preliminary data.</text>
</comment>
<evidence type="ECO:0000313" key="10">
    <source>
        <dbReference type="EMBL" id="OGY34141.1"/>
    </source>
</evidence>
<evidence type="ECO:0000256" key="5">
    <source>
        <dbReference type="ARBA" id="ARBA00022692"/>
    </source>
</evidence>
<keyword evidence="2" id="KW-1003">Cell membrane</keyword>
<feature type="transmembrane region" description="Helical" evidence="8">
    <location>
        <begin position="193"/>
        <end position="212"/>
    </location>
</feature>
<keyword evidence="7 8" id="KW-0472">Membrane</keyword>
<feature type="transmembrane region" description="Helical" evidence="8">
    <location>
        <begin position="546"/>
        <end position="564"/>
    </location>
</feature>
<evidence type="ECO:0000256" key="1">
    <source>
        <dbReference type="ARBA" id="ARBA00004651"/>
    </source>
</evidence>
<protein>
    <recommendedName>
        <fullName evidence="9">Glycosyltransferase RgtA/B/C/D-like domain-containing protein</fullName>
    </recommendedName>
</protein>
<evidence type="ECO:0000313" key="11">
    <source>
        <dbReference type="Proteomes" id="UP000177528"/>
    </source>
</evidence>
<feature type="domain" description="Glycosyltransferase RgtA/B/C/D-like" evidence="9">
    <location>
        <begin position="272"/>
        <end position="426"/>
    </location>
</feature>
<proteinExistence type="predicted"/>
<feature type="transmembrane region" description="Helical" evidence="8">
    <location>
        <begin position="511"/>
        <end position="531"/>
    </location>
</feature>
<dbReference type="AlphaFoldDB" id="A0A1G1X2X1"/>
<organism evidence="10 11">
    <name type="scientific">Candidatus Andersenbacteria bacterium RIFCSPHIGHO2_12_FULL_45_11</name>
    <dbReference type="NCBI Taxonomy" id="1797281"/>
    <lineage>
        <taxon>Bacteria</taxon>
        <taxon>Candidatus Anderseniibacteriota</taxon>
    </lineage>
</organism>
<keyword evidence="4" id="KW-0808">Transferase</keyword>
<dbReference type="PANTHER" id="PTHR33908">
    <property type="entry name" value="MANNOSYLTRANSFERASE YKCB-RELATED"/>
    <property type="match status" value="1"/>
</dbReference>
<keyword evidence="6 8" id="KW-1133">Transmembrane helix</keyword>
<dbReference type="InterPro" id="IPR050297">
    <property type="entry name" value="LipidA_mod_glycosyltrf_83"/>
</dbReference>
<feature type="transmembrane region" description="Helical" evidence="8">
    <location>
        <begin position="584"/>
        <end position="605"/>
    </location>
</feature>